<organism evidence="4 5">
    <name type="scientific">Vibrio tapetis subsp. tapetis</name>
    <dbReference type="NCBI Taxonomy" id="1671868"/>
    <lineage>
        <taxon>Bacteria</taxon>
        <taxon>Pseudomonadati</taxon>
        <taxon>Pseudomonadota</taxon>
        <taxon>Gammaproteobacteria</taxon>
        <taxon>Vibrionales</taxon>
        <taxon>Vibrionaceae</taxon>
        <taxon>Vibrio</taxon>
    </lineage>
</organism>
<dbReference type="PROSITE" id="PS01081">
    <property type="entry name" value="HTH_TETR_1"/>
    <property type="match status" value="1"/>
</dbReference>
<keyword evidence="5" id="KW-1185">Reference proteome</keyword>
<evidence type="ECO:0000313" key="5">
    <source>
        <dbReference type="Proteomes" id="UP000235828"/>
    </source>
</evidence>
<name>A0A2N8ZMN9_9VIBR</name>
<dbReference type="Pfam" id="PF00440">
    <property type="entry name" value="TetR_N"/>
    <property type="match status" value="1"/>
</dbReference>
<feature type="domain" description="HTH tetR-type" evidence="3">
    <location>
        <begin position="10"/>
        <end position="70"/>
    </location>
</feature>
<evidence type="ECO:0000313" key="4">
    <source>
        <dbReference type="EMBL" id="SON53139.1"/>
    </source>
</evidence>
<keyword evidence="1 2" id="KW-0238">DNA-binding</keyword>
<dbReference type="InterPro" id="IPR050109">
    <property type="entry name" value="HTH-type_TetR-like_transc_reg"/>
</dbReference>
<reference evidence="4 5" key="1">
    <citation type="submission" date="2017-10" db="EMBL/GenBank/DDBJ databases">
        <authorList>
            <person name="Banno H."/>
            <person name="Chua N.-H."/>
        </authorList>
    </citation>
    <scope>NUCLEOTIDE SEQUENCE [LARGE SCALE GENOMIC DNA]</scope>
    <source>
        <strain evidence="4">Vibrio tapetis CECT4600</strain>
    </source>
</reference>
<dbReference type="EMBL" id="LT960612">
    <property type="protein sequence ID" value="SON53139.1"/>
    <property type="molecule type" value="Genomic_DNA"/>
</dbReference>
<dbReference type="SUPFAM" id="SSF46689">
    <property type="entry name" value="Homeodomain-like"/>
    <property type="match status" value="1"/>
</dbReference>
<dbReference type="PRINTS" id="PR00455">
    <property type="entry name" value="HTHTETR"/>
</dbReference>
<dbReference type="KEGG" id="vta:B1528"/>
<dbReference type="GO" id="GO:0003677">
    <property type="term" value="F:DNA binding"/>
    <property type="evidence" value="ECO:0007669"/>
    <property type="project" value="UniProtKB-UniRule"/>
</dbReference>
<evidence type="ECO:0000256" key="2">
    <source>
        <dbReference type="PROSITE-ProRule" id="PRU00335"/>
    </source>
</evidence>
<feature type="DNA-binding region" description="H-T-H motif" evidence="2">
    <location>
        <begin position="33"/>
        <end position="52"/>
    </location>
</feature>
<dbReference type="InterPro" id="IPR009057">
    <property type="entry name" value="Homeodomain-like_sf"/>
</dbReference>
<dbReference type="Gene3D" id="1.10.357.10">
    <property type="entry name" value="Tetracycline Repressor, domain 2"/>
    <property type="match status" value="1"/>
</dbReference>
<sequence length="201" mass="22865">MTDSNKAVNPSKKALILEAALSSFVENGITNTSTASIAKRAGVATGTLFHHFANKQLLCDELYREIKTQLSVEINQDLDGDLYSKGQTLWLKALEWFLNNPNALRFLQRYYLNIEALTNKVDDKAHTMAIFKELHQYLYDFFDQCLHESIVIDMPLDYLALMAQNSIFSNAEFLLLYPNHNTETFKQQACSSALNSLMKVN</sequence>
<evidence type="ECO:0000259" key="3">
    <source>
        <dbReference type="PROSITE" id="PS50977"/>
    </source>
</evidence>
<dbReference type="InterPro" id="IPR023772">
    <property type="entry name" value="DNA-bd_HTH_TetR-type_CS"/>
</dbReference>
<dbReference type="PANTHER" id="PTHR30055">
    <property type="entry name" value="HTH-TYPE TRANSCRIPTIONAL REGULATOR RUTR"/>
    <property type="match status" value="1"/>
</dbReference>
<dbReference type="PROSITE" id="PS50977">
    <property type="entry name" value="HTH_TETR_2"/>
    <property type="match status" value="1"/>
</dbReference>
<evidence type="ECO:0000256" key="1">
    <source>
        <dbReference type="ARBA" id="ARBA00023125"/>
    </source>
</evidence>
<proteinExistence type="predicted"/>
<dbReference type="PANTHER" id="PTHR30055:SF222">
    <property type="entry name" value="REGULATORY PROTEIN"/>
    <property type="match status" value="1"/>
</dbReference>
<accession>A0A2N8ZMN9</accession>
<dbReference type="InterPro" id="IPR001647">
    <property type="entry name" value="HTH_TetR"/>
</dbReference>
<dbReference type="AlphaFoldDB" id="A0A2N8ZMN9"/>
<gene>
    <name evidence="4" type="ORF">VTAP4600_B1528</name>
</gene>
<dbReference type="OrthoDB" id="116240at2"/>
<dbReference type="RefSeq" id="WP_102525209.1">
    <property type="nucleotide sequence ID" value="NZ_LT960612.1"/>
</dbReference>
<dbReference type="Proteomes" id="UP000235828">
    <property type="component" value="Chromosome B"/>
</dbReference>
<protein>
    <submittedName>
        <fullName evidence="4">Putative Aromatic utilization transcriptional regulator, CalR</fullName>
    </submittedName>
</protein>